<evidence type="ECO:0000256" key="14">
    <source>
        <dbReference type="ARBA" id="ARBA00048173"/>
    </source>
</evidence>
<evidence type="ECO:0000256" key="15">
    <source>
        <dbReference type="ARBA" id="ARBA00049244"/>
    </source>
</evidence>
<evidence type="ECO:0000256" key="5">
    <source>
        <dbReference type="ARBA" id="ARBA00022759"/>
    </source>
</evidence>
<dbReference type="Gene3D" id="3.30.420.10">
    <property type="entry name" value="Ribonuclease H-like superfamily/Ribonuclease H"/>
    <property type="match status" value="1"/>
</dbReference>
<dbReference type="InterPro" id="IPR036397">
    <property type="entry name" value="RNaseH_sf"/>
</dbReference>
<dbReference type="GO" id="GO:0016787">
    <property type="term" value="F:hydrolase activity"/>
    <property type="evidence" value="ECO:0007669"/>
    <property type="project" value="UniProtKB-KW"/>
</dbReference>
<evidence type="ECO:0000256" key="12">
    <source>
        <dbReference type="ARBA" id="ARBA00023172"/>
    </source>
</evidence>
<keyword evidence="18" id="KW-1185">Reference proteome</keyword>
<proteinExistence type="predicted"/>
<comment type="catalytic activity">
    <reaction evidence="14">
        <text>DNA(n) + a 2'-deoxyribonucleoside 5'-triphosphate = DNA(n+1) + diphosphate</text>
        <dbReference type="Rhea" id="RHEA:22508"/>
        <dbReference type="Rhea" id="RHEA-COMP:17339"/>
        <dbReference type="Rhea" id="RHEA-COMP:17340"/>
        <dbReference type="ChEBI" id="CHEBI:33019"/>
        <dbReference type="ChEBI" id="CHEBI:61560"/>
        <dbReference type="ChEBI" id="CHEBI:173112"/>
        <dbReference type="EC" id="2.7.7.49"/>
    </reaction>
</comment>
<evidence type="ECO:0000256" key="8">
    <source>
        <dbReference type="ARBA" id="ARBA00022884"/>
    </source>
</evidence>
<keyword evidence="11" id="KW-0239">DNA-directed DNA polymerase</keyword>
<dbReference type="EMBL" id="AVOT02035087">
    <property type="protein sequence ID" value="MBW0529365.1"/>
    <property type="molecule type" value="Genomic_DNA"/>
</dbReference>
<dbReference type="GO" id="GO:0046872">
    <property type="term" value="F:metal ion binding"/>
    <property type="evidence" value="ECO:0007669"/>
    <property type="project" value="UniProtKB-KW"/>
</dbReference>
<keyword evidence="12" id="KW-0233">DNA recombination</keyword>
<evidence type="ECO:0000256" key="13">
    <source>
        <dbReference type="ARBA" id="ARBA00023268"/>
    </source>
</evidence>
<evidence type="ECO:0000256" key="10">
    <source>
        <dbReference type="ARBA" id="ARBA00022918"/>
    </source>
</evidence>
<name>A0A9Q3ETS6_9BASI</name>
<dbReference type="GO" id="GO:0015074">
    <property type="term" value="P:DNA integration"/>
    <property type="evidence" value="ECO:0007669"/>
    <property type="project" value="UniProtKB-KW"/>
</dbReference>
<keyword evidence="2" id="KW-0548">Nucleotidyltransferase</keyword>
<keyword evidence="13" id="KW-0511">Multifunctional enzyme</keyword>
<dbReference type="GO" id="GO:0003723">
    <property type="term" value="F:RNA binding"/>
    <property type="evidence" value="ECO:0007669"/>
    <property type="project" value="UniProtKB-KW"/>
</dbReference>
<evidence type="ECO:0000256" key="11">
    <source>
        <dbReference type="ARBA" id="ARBA00022932"/>
    </source>
</evidence>
<keyword evidence="11" id="KW-0808">Transferase</keyword>
<evidence type="ECO:0000256" key="9">
    <source>
        <dbReference type="ARBA" id="ARBA00022908"/>
    </source>
</evidence>
<dbReference type="InterPro" id="IPR001584">
    <property type="entry name" value="Integrase_cat-core"/>
</dbReference>
<dbReference type="GO" id="GO:0032196">
    <property type="term" value="P:transposition"/>
    <property type="evidence" value="ECO:0007669"/>
    <property type="project" value="UniProtKB-KW"/>
</dbReference>
<dbReference type="AlphaFoldDB" id="A0A9Q3ETS6"/>
<keyword evidence="1" id="KW-0815">Transposition</keyword>
<dbReference type="CDD" id="cd09272">
    <property type="entry name" value="RNase_HI_RT_Ty1"/>
    <property type="match status" value="1"/>
</dbReference>
<comment type="caution">
    <text evidence="17">The sequence shown here is derived from an EMBL/GenBank/DDBJ whole genome shotgun (WGS) entry which is preliminary data.</text>
</comment>
<evidence type="ECO:0000256" key="2">
    <source>
        <dbReference type="ARBA" id="ARBA00022695"/>
    </source>
</evidence>
<dbReference type="PANTHER" id="PTHR42648:SF11">
    <property type="entry name" value="TRANSPOSON TY4-P GAG-POL POLYPROTEIN"/>
    <property type="match status" value="1"/>
</dbReference>
<keyword evidence="8" id="KW-0694">RNA-binding</keyword>
<dbReference type="GO" id="GO:0003887">
    <property type="term" value="F:DNA-directed DNA polymerase activity"/>
    <property type="evidence" value="ECO:0007669"/>
    <property type="project" value="UniProtKB-KW"/>
</dbReference>
<keyword evidence="6" id="KW-0378">Hydrolase</keyword>
<keyword evidence="4" id="KW-0479">Metal-binding</keyword>
<sequence length="1200" mass="134716">MTDNPGFRQPEHASDDLPCLLNTISSLTDKVNELQLNMESQKQINNKFNAAPANPHILNPVQRWFWEDPLALHFSLNPKHTILRFNATLVDNNASNVQIVILQTIDESTKSLLSKQNPSPASLFLALKICCDRSSRHCQKPSCIFQRHQSEKYRQADVCLPDSVNHNVFEVLMHQQLNNQSFNPTFNNVSEAIQSAEATSSVVVPVVVVDHNASISAVAYTPPTREYKQPISSHNPIFQAPQPAGGGPSNHHIPNHIVKKAANFRGRQHWYADCETFWADVDSGKIKPPSNIRRPQRFLAGAKGKQVYNISAKGVVDGFLIDSAADIHVSGDNPNFTLETVLTKPPILRLASSGTYTHLMGIGSLKIPTPSGFMVIRNVYYCKDIRSTIICLGCLIEEGYRPIFNLTLLSLVSPTNVLFTTSYVNRCWYLDKLPMQVNAISKVPLPGARAWHKLLGHASATQGNSPTNNIKISEPLDLLVSDVIRPFDRDPEGNRFILTLCDHASTYTFTAALKSRADIPEKIMFWVKFLFNLLRRYPARFCSDNAGEYSRKLVGELSALGIKWIPTEPYRPDQNGEAERLNRTVGDMARTMLHSSKLPATLWSFVYSCATHVHNSLPNKRVSPLTPMEQLFNNQPNPNQLFPFGSRAIVCVPQEKRTKLDSRATECILLTYLKSGKGWTFLNVPSRRIFTSTCAVFPDYKHLPVATNTKKRDVAFILNHLRLGKVPTDLIHWEQDAAINGLPLIADVDTPCTIRQALKSNQSAHWRAAAEAELKQFEEQGVWEAISPTANMKVLGAKGFSQRPGINCSDVYAPTSSLNSLRLLLALKVKFNLHMSRFDVNAAYLYSPIEEDVFVQAPVELQPELTGKVMKLKKALYGTKQAAHCWWQYSRGVMGSLGFHGNEIEPSISLFKWHNHIDKIVGLNIGMETGKLEISQPLLTKQLLDDYHCPIRDQFTTLPDSPIVTNKGKLVDQTRYQSVLGSLGLQPDITYAVNLLARLSSNPGQQHWEGLDHLVRYLSRHQHQPLIYEKKDQGLLLWTNANWGGEHQRSTSRFMVKAFGNLIEWGSKRQHVLAMSTCASEYVALVKGTQLMAYIRLIIEPLLSQIPLTIHCDNKAEIMIAEDNLSKKRTKYLDRAFYFVNDFLRQFNVKLQWTPTAIQHADVLTKPLGKVKMGKARESLNLGKTGITLGGDVRSVVDQT</sequence>
<dbReference type="PANTHER" id="PTHR42648">
    <property type="entry name" value="TRANSPOSASE, PUTATIVE-RELATED"/>
    <property type="match status" value="1"/>
</dbReference>
<keyword evidence="5" id="KW-0255">Endonuclease</keyword>
<evidence type="ECO:0000313" key="18">
    <source>
        <dbReference type="Proteomes" id="UP000765509"/>
    </source>
</evidence>
<dbReference type="PROSITE" id="PS50994">
    <property type="entry name" value="INTEGRASE"/>
    <property type="match status" value="1"/>
</dbReference>
<dbReference type="GO" id="GO:0005634">
    <property type="term" value="C:nucleus"/>
    <property type="evidence" value="ECO:0007669"/>
    <property type="project" value="UniProtKB-ARBA"/>
</dbReference>
<keyword evidence="3" id="KW-0540">Nuclease</keyword>
<dbReference type="GO" id="GO:0006310">
    <property type="term" value="P:DNA recombination"/>
    <property type="evidence" value="ECO:0007669"/>
    <property type="project" value="UniProtKB-KW"/>
</dbReference>
<evidence type="ECO:0000259" key="16">
    <source>
        <dbReference type="PROSITE" id="PS50994"/>
    </source>
</evidence>
<dbReference type="InterPro" id="IPR039537">
    <property type="entry name" value="Retrotran_Ty1/copia-like"/>
</dbReference>
<dbReference type="SUPFAM" id="SSF53098">
    <property type="entry name" value="Ribonuclease H-like"/>
    <property type="match status" value="1"/>
</dbReference>
<keyword evidence="7" id="KW-0460">Magnesium</keyword>
<evidence type="ECO:0000256" key="7">
    <source>
        <dbReference type="ARBA" id="ARBA00022842"/>
    </source>
</evidence>
<keyword evidence="10" id="KW-0695">RNA-directed DNA polymerase</keyword>
<evidence type="ECO:0000313" key="17">
    <source>
        <dbReference type="EMBL" id="MBW0529365.1"/>
    </source>
</evidence>
<evidence type="ECO:0000256" key="4">
    <source>
        <dbReference type="ARBA" id="ARBA00022723"/>
    </source>
</evidence>
<dbReference type="Pfam" id="PF25597">
    <property type="entry name" value="SH3_retrovirus"/>
    <property type="match status" value="1"/>
</dbReference>
<comment type="catalytic activity">
    <reaction evidence="15">
        <text>DNA(n) + a 2'-deoxyribonucleoside 5'-triphosphate = DNA(n+1) + diphosphate</text>
        <dbReference type="Rhea" id="RHEA:22508"/>
        <dbReference type="Rhea" id="RHEA-COMP:17339"/>
        <dbReference type="Rhea" id="RHEA-COMP:17340"/>
        <dbReference type="ChEBI" id="CHEBI:33019"/>
        <dbReference type="ChEBI" id="CHEBI:61560"/>
        <dbReference type="ChEBI" id="CHEBI:173112"/>
        <dbReference type="EC" id="2.7.7.7"/>
    </reaction>
</comment>
<feature type="domain" description="Integrase catalytic" evidence="16">
    <location>
        <begin position="471"/>
        <end position="635"/>
    </location>
</feature>
<protein>
    <recommendedName>
        <fullName evidence="16">Integrase catalytic domain-containing protein</fullName>
    </recommendedName>
</protein>
<dbReference type="GO" id="GO:0003964">
    <property type="term" value="F:RNA-directed DNA polymerase activity"/>
    <property type="evidence" value="ECO:0007669"/>
    <property type="project" value="UniProtKB-KW"/>
</dbReference>
<organism evidence="17 18">
    <name type="scientific">Austropuccinia psidii MF-1</name>
    <dbReference type="NCBI Taxonomy" id="1389203"/>
    <lineage>
        <taxon>Eukaryota</taxon>
        <taxon>Fungi</taxon>
        <taxon>Dikarya</taxon>
        <taxon>Basidiomycota</taxon>
        <taxon>Pucciniomycotina</taxon>
        <taxon>Pucciniomycetes</taxon>
        <taxon>Pucciniales</taxon>
        <taxon>Sphaerophragmiaceae</taxon>
        <taxon>Austropuccinia</taxon>
    </lineage>
</organism>
<dbReference type="Pfam" id="PF07727">
    <property type="entry name" value="RVT_2"/>
    <property type="match status" value="1"/>
</dbReference>
<keyword evidence="9" id="KW-0229">DNA integration</keyword>
<dbReference type="InterPro" id="IPR057670">
    <property type="entry name" value="SH3_retrovirus"/>
</dbReference>
<dbReference type="InterPro" id="IPR013103">
    <property type="entry name" value="RVT_2"/>
</dbReference>
<reference evidence="17" key="1">
    <citation type="submission" date="2021-03" db="EMBL/GenBank/DDBJ databases">
        <title>Draft genome sequence of rust myrtle Austropuccinia psidii MF-1, a brazilian biotype.</title>
        <authorList>
            <person name="Quecine M.C."/>
            <person name="Pachon D.M.R."/>
            <person name="Bonatelli M.L."/>
            <person name="Correr F.H."/>
            <person name="Franceschini L.M."/>
            <person name="Leite T.F."/>
            <person name="Margarido G.R.A."/>
            <person name="Almeida C.A."/>
            <person name="Ferrarezi J.A."/>
            <person name="Labate C.A."/>
        </authorList>
    </citation>
    <scope>NUCLEOTIDE SEQUENCE</scope>
    <source>
        <strain evidence="17">MF-1</strain>
    </source>
</reference>
<evidence type="ECO:0000256" key="3">
    <source>
        <dbReference type="ARBA" id="ARBA00022722"/>
    </source>
</evidence>
<evidence type="ECO:0000256" key="1">
    <source>
        <dbReference type="ARBA" id="ARBA00022578"/>
    </source>
</evidence>
<dbReference type="GO" id="GO:0004519">
    <property type="term" value="F:endonuclease activity"/>
    <property type="evidence" value="ECO:0007669"/>
    <property type="project" value="UniProtKB-KW"/>
</dbReference>
<dbReference type="Proteomes" id="UP000765509">
    <property type="component" value="Unassembled WGS sequence"/>
</dbReference>
<evidence type="ECO:0000256" key="6">
    <source>
        <dbReference type="ARBA" id="ARBA00022801"/>
    </source>
</evidence>
<gene>
    <name evidence="17" type="ORF">O181_069080</name>
</gene>
<accession>A0A9Q3ETS6</accession>
<dbReference type="InterPro" id="IPR012337">
    <property type="entry name" value="RNaseH-like_sf"/>
</dbReference>